<keyword evidence="5" id="KW-0694">RNA-binding</keyword>
<evidence type="ECO:0000256" key="2">
    <source>
        <dbReference type="ARBA" id="ARBA00011881"/>
    </source>
</evidence>
<dbReference type="EMBL" id="BMMX01000001">
    <property type="protein sequence ID" value="GGK76663.1"/>
    <property type="molecule type" value="Genomic_DNA"/>
</dbReference>
<comment type="subunit">
    <text evidence="2">Homotetramer.</text>
</comment>
<feature type="domain" description="Enoyl reductase (ER)" evidence="8">
    <location>
        <begin position="56"/>
        <end position="425"/>
    </location>
</feature>
<sequence>MTAAFAGARTGDRLAEALLSGADPDELARAPVPSVYTAAHLRAEDADMFGDGGDRDVRRSLHVGPVAMPELAPDEVLVAVMASSVNYNTVWSATFEPVPTFRFLKDYGAQGGWAARHDVPYHVLGSDGAGVVVRTGSGVRRWRIGDHVVISSACVDDQEAATHEDGMLGAGQLAWGYETNFGGLAEYAVARASQLIPKPAHLTWEEAGCTAACAGTAYRMLVGAHGARLKQGDVVLIWGAAGGLGGYAVQFVRQGGGIAVGVVGSAAKAAAARRLGCDVVVDRAQIGLGDGVAGGGVPVDSRSTPGRRLGTLIRRAVGEDPHIVFEHTGRATFAASVFVVRRGGTVVTCGSSTGYRHEFDNRYLWMRLKRVIGSHVANLQEQWECHRLFGLGRVVPTLSAVHPLAETGEAARIVQTNRHIGKIGVLCMAPGPGLGVTDPALRARIGEQRLNPLRQTPLSSPPPTSTSDEAGSAVGGGPEVGDARRAALR</sequence>
<dbReference type="AlphaFoldDB" id="A0A8J3BWL5"/>
<dbReference type="InterPro" id="IPR020843">
    <property type="entry name" value="ER"/>
</dbReference>
<evidence type="ECO:0000256" key="4">
    <source>
        <dbReference type="ARBA" id="ARBA00022857"/>
    </source>
</evidence>
<dbReference type="PROSITE" id="PS01162">
    <property type="entry name" value="QOR_ZETA_CRYSTAL"/>
    <property type="match status" value="1"/>
</dbReference>
<dbReference type="NCBIfam" id="TIGR01751">
    <property type="entry name" value="crot-CoA-red"/>
    <property type="match status" value="1"/>
</dbReference>
<dbReference type="InterPro" id="IPR011032">
    <property type="entry name" value="GroES-like_sf"/>
</dbReference>
<evidence type="ECO:0000313" key="9">
    <source>
        <dbReference type="EMBL" id="GGK76663.1"/>
    </source>
</evidence>
<dbReference type="InterPro" id="IPR010085">
    <property type="entry name" value="Crot_CoA_red"/>
</dbReference>
<feature type="region of interest" description="Disordered" evidence="7">
    <location>
        <begin position="449"/>
        <end position="489"/>
    </location>
</feature>
<reference evidence="9" key="1">
    <citation type="journal article" date="2014" name="Int. J. Syst. Evol. Microbiol.">
        <title>Complete genome sequence of Corynebacterium casei LMG S-19264T (=DSM 44701T), isolated from a smear-ripened cheese.</title>
        <authorList>
            <consortium name="US DOE Joint Genome Institute (JGI-PGF)"/>
            <person name="Walter F."/>
            <person name="Albersmeier A."/>
            <person name="Kalinowski J."/>
            <person name="Ruckert C."/>
        </authorList>
    </citation>
    <scope>NUCLEOTIDE SEQUENCE</scope>
    <source>
        <strain evidence="9">CGMCC 4.7299</strain>
    </source>
</reference>
<dbReference type="SUPFAM" id="SSF51735">
    <property type="entry name" value="NAD(P)-binding Rossmann-fold domains"/>
    <property type="match status" value="1"/>
</dbReference>
<dbReference type="PANTHER" id="PTHR44154:SF1">
    <property type="entry name" value="QUINONE OXIDOREDUCTASE"/>
    <property type="match status" value="1"/>
</dbReference>
<dbReference type="Proteomes" id="UP000656042">
    <property type="component" value="Unassembled WGS sequence"/>
</dbReference>
<evidence type="ECO:0000256" key="7">
    <source>
        <dbReference type="SAM" id="MobiDB-lite"/>
    </source>
</evidence>
<dbReference type="InterPro" id="IPR013154">
    <property type="entry name" value="ADH-like_N"/>
</dbReference>
<evidence type="ECO:0000259" key="8">
    <source>
        <dbReference type="SMART" id="SM00829"/>
    </source>
</evidence>
<dbReference type="InterPro" id="IPR036291">
    <property type="entry name" value="NAD(P)-bd_dom_sf"/>
</dbReference>
<dbReference type="SMART" id="SM00829">
    <property type="entry name" value="PKS_ER"/>
    <property type="match status" value="1"/>
</dbReference>
<dbReference type="InterPro" id="IPR013149">
    <property type="entry name" value="ADH-like_C"/>
</dbReference>
<proteinExistence type="predicted"/>
<protein>
    <submittedName>
        <fullName evidence="9">Crotonyl-CoA reductase</fullName>
    </submittedName>
</protein>
<comment type="subcellular location">
    <subcellularLocation>
        <location evidence="1">Cytoplasm</location>
    </subcellularLocation>
</comment>
<dbReference type="PANTHER" id="PTHR44154">
    <property type="entry name" value="QUINONE OXIDOREDUCTASE"/>
    <property type="match status" value="1"/>
</dbReference>
<dbReference type="SUPFAM" id="SSF50129">
    <property type="entry name" value="GroES-like"/>
    <property type="match status" value="1"/>
</dbReference>
<gene>
    <name evidence="9" type="primary">qor</name>
    <name evidence="9" type="ORF">GCM10012284_08320</name>
</gene>
<keyword evidence="10" id="KW-1185">Reference proteome</keyword>
<dbReference type="Gene3D" id="3.90.180.10">
    <property type="entry name" value="Medium-chain alcohol dehydrogenases, catalytic domain"/>
    <property type="match status" value="2"/>
</dbReference>
<accession>A0A8J3BWL5</accession>
<reference evidence="9" key="2">
    <citation type="submission" date="2020-09" db="EMBL/GenBank/DDBJ databases">
        <authorList>
            <person name="Sun Q."/>
            <person name="Zhou Y."/>
        </authorList>
    </citation>
    <scope>NUCLEOTIDE SEQUENCE</scope>
    <source>
        <strain evidence="9">CGMCC 4.7299</strain>
    </source>
</reference>
<evidence type="ECO:0000256" key="6">
    <source>
        <dbReference type="ARBA" id="ARBA00022990"/>
    </source>
</evidence>
<evidence type="ECO:0000256" key="3">
    <source>
        <dbReference type="ARBA" id="ARBA00022490"/>
    </source>
</evidence>
<comment type="caution">
    <text evidence="9">The sequence shown here is derived from an EMBL/GenBank/DDBJ whole genome shotgun (WGS) entry which is preliminary data.</text>
</comment>
<dbReference type="InterPro" id="IPR002364">
    <property type="entry name" value="Quin_OxRdtase/zeta-crystal_CS"/>
</dbReference>
<dbReference type="GO" id="GO:0008270">
    <property type="term" value="F:zinc ion binding"/>
    <property type="evidence" value="ECO:0007669"/>
    <property type="project" value="InterPro"/>
</dbReference>
<evidence type="ECO:0000313" key="10">
    <source>
        <dbReference type="Proteomes" id="UP000656042"/>
    </source>
</evidence>
<dbReference type="InterPro" id="IPR051603">
    <property type="entry name" value="Zinc-ADH_QOR/CCCR"/>
</dbReference>
<dbReference type="RefSeq" id="WP_189077634.1">
    <property type="nucleotide sequence ID" value="NZ_BMMX01000001.1"/>
</dbReference>
<organism evidence="9 10">
    <name type="scientific">Mangrovihabitans endophyticus</name>
    <dbReference type="NCBI Taxonomy" id="1751298"/>
    <lineage>
        <taxon>Bacteria</taxon>
        <taxon>Bacillati</taxon>
        <taxon>Actinomycetota</taxon>
        <taxon>Actinomycetes</taxon>
        <taxon>Micromonosporales</taxon>
        <taxon>Micromonosporaceae</taxon>
        <taxon>Mangrovihabitans</taxon>
    </lineage>
</organism>
<keyword evidence="6" id="KW-0007">Acetylation</keyword>
<evidence type="ECO:0000256" key="1">
    <source>
        <dbReference type="ARBA" id="ARBA00004496"/>
    </source>
</evidence>
<keyword evidence="4" id="KW-0521">NADP</keyword>
<dbReference type="GO" id="GO:0003723">
    <property type="term" value="F:RNA binding"/>
    <property type="evidence" value="ECO:0007669"/>
    <property type="project" value="UniProtKB-KW"/>
</dbReference>
<evidence type="ECO:0000256" key="5">
    <source>
        <dbReference type="ARBA" id="ARBA00022884"/>
    </source>
</evidence>
<dbReference type="GO" id="GO:0005737">
    <property type="term" value="C:cytoplasm"/>
    <property type="evidence" value="ECO:0007669"/>
    <property type="project" value="UniProtKB-SubCell"/>
</dbReference>
<name>A0A8J3BWL5_9ACTN</name>
<dbReference type="Pfam" id="PF08240">
    <property type="entry name" value="ADH_N"/>
    <property type="match status" value="1"/>
</dbReference>
<dbReference type="GO" id="GO:0043880">
    <property type="term" value="F:crotonyl-CoA reductase activity"/>
    <property type="evidence" value="ECO:0007669"/>
    <property type="project" value="InterPro"/>
</dbReference>
<keyword evidence="3" id="KW-0963">Cytoplasm</keyword>
<dbReference type="Pfam" id="PF00107">
    <property type="entry name" value="ADH_zinc_N"/>
    <property type="match status" value="1"/>
</dbReference>